<dbReference type="Proteomes" id="UP000245609">
    <property type="component" value="Unassembled WGS sequence"/>
</dbReference>
<name>A0A2T9ZGP1_9FUNG</name>
<keyword evidence="4" id="KW-0808">Transferase</keyword>
<keyword evidence="5" id="KW-0548">Nucleotidyltransferase</keyword>
<dbReference type="PANTHER" id="PTHR10102:SF0">
    <property type="entry name" value="DNA-DIRECTED RNA POLYMERASE, MITOCHONDRIAL"/>
    <property type="match status" value="1"/>
</dbReference>
<evidence type="ECO:0000256" key="8">
    <source>
        <dbReference type="ARBA" id="ARBA00048552"/>
    </source>
</evidence>
<dbReference type="FunFam" id="1.10.287.260:FF:000001">
    <property type="entry name" value="DNA-directed RNA polymerase"/>
    <property type="match status" value="1"/>
</dbReference>
<dbReference type="OrthoDB" id="276422at2759"/>
<dbReference type="Pfam" id="PF00940">
    <property type="entry name" value="RNA_pol"/>
    <property type="match status" value="1"/>
</dbReference>
<feature type="compositionally biased region" description="Basic residues" evidence="9">
    <location>
        <begin position="1334"/>
        <end position="1354"/>
    </location>
</feature>
<keyword evidence="6" id="KW-0809">Transit peptide</keyword>
<dbReference type="STRING" id="133381.A0A2T9ZGP1"/>
<feature type="transmembrane region" description="Helical" evidence="10">
    <location>
        <begin position="1455"/>
        <end position="1477"/>
    </location>
</feature>
<gene>
    <name evidence="12" type="ORF">BB560_001774</name>
</gene>
<dbReference type="Gene3D" id="1.10.287.260">
    <property type="match status" value="1"/>
</dbReference>
<dbReference type="EC" id="2.7.7.6" evidence="2"/>
<organism evidence="12 13">
    <name type="scientific">Smittium megazygosporum</name>
    <dbReference type="NCBI Taxonomy" id="133381"/>
    <lineage>
        <taxon>Eukaryota</taxon>
        <taxon>Fungi</taxon>
        <taxon>Fungi incertae sedis</taxon>
        <taxon>Zoopagomycota</taxon>
        <taxon>Kickxellomycotina</taxon>
        <taxon>Harpellomycetes</taxon>
        <taxon>Harpellales</taxon>
        <taxon>Legeriomycetaceae</taxon>
        <taxon>Smittium</taxon>
    </lineage>
</organism>
<evidence type="ECO:0000313" key="12">
    <source>
        <dbReference type="EMBL" id="PVV03739.1"/>
    </source>
</evidence>
<evidence type="ECO:0000256" key="1">
    <source>
        <dbReference type="ARBA" id="ARBA00009493"/>
    </source>
</evidence>
<dbReference type="GO" id="GO:0003899">
    <property type="term" value="F:DNA-directed RNA polymerase activity"/>
    <property type="evidence" value="ECO:0007669"/>
    <property type="project" value="UniProtKB-EC"/>
</dbReference>
<evidence type="ECO:0000313" key="13">
    <source>
        <dbReference type="Proteomes" id="UP000245609"/>
    </source>
</evidence>
<keyword evidence="10" id="KW-0812">Transmembrane</keyword>
<dbReference type="SMART" id="SM01311">
    <property type="entry name" value="RPOL_N"/>
    <property type="match status" value="1"/>
</dbReference>
<dbReference type="InterPro" id="IPR002092">
    <property type="entry name" value="DNA-dir_Rpol_phage-type"/>
</dbReference>
<dbReference type="Gene3D" id="1.25.40.10">
    <property type="entry name" value="Tetratricopeptide repeat domain"/>
    <property type="match status" value="1"/>
</dbReference>
<feature type="region of interest" description="Disordered" evidence="9">
    <location>
        <begin position="334"/>
        <end position="360"/>
    </location>
</feature>
<dbReference type="Gene3D" id="1.10.1320.10">
    <property type="entry name" value="DNA-directed RNA polymerase, N-terminal domain"/>
    <property type="match status" value="1"/>
</dbReference>
<dbReference type="FunFam" id="1.10.287.280:FF:000001">
    <property type="entry name" value="DNA-directed RNA polymerase"/>
    <property type="match status" value="1"/>
</dbReference>
<dbReference type="InterPro" id="IPR046950">
    <property type="entry name" value="DNA-dir_Rpol_C_phage-type"/>
</dbReference>
<dbReference type="InterPro" id="IPR043502">
    <property type="entry name" value="DNA/RNA_pol_sf"/>
</dbReference>
<reference evidence="12 13" key="1">
    <citation type="journal article" date="2018" name="MBio">
        <title>Comparative Genomics Reveals the Core Gene Toolbox for the Fungus-Insect Symbiosis.</title>
        <authorList>
            <person name="Wang Y."/>
            <person name="Stata M."/>
            <person name="Wang W."/>
            <person name="Stajich J.E."/>
            <person name="White M.M."/>
            <person name="Moncalvo J.M."/>
        </authorList>
    </citation>
    <scope>NUCLEOTIDE SEQUENCE [LARGE SCALE GENOMIC DNA]</scope>
    <source>
        <strain evidence="12 13">SC-DP-2</strain>
    </source>
</reference>
<dbReference type="Pfam" id="PF14700">
    <property type="entry name" value="RPOL_N"/>
    <property type="match status" value="1"/>
</dbReference>
<dbReference type="Gene3D" id="1.10.150.20">
    <property type="entry name" value="5' to 3' exonuclease, C-terminal subdomain"/>
    <property type="match status" value="1"/>
</dbReference>
<dbReference type="EMBL" id="MBFS01000199">
    <property type="protein sequence ID" value="PVV03739.1"/>
    <property type="molecule type" value="Genomic_DNA"/>
</dbReference>
<feature type="transmembrane region" description="Helical" evidence="10">
    <location>
        <begin position="1422"/>
        <end position="1443"/>
    </location>
</feature>
<evidence type="ECO:0000256" key="2">
    <source>
        <dbReference type="ARBA" id="ARBA00012418"/>
    </source>
</evidence>
<feature type="compositionally biased region" description="Low complexity" evidence="9">
    <location>
        <begin position="341"/>
        <end position="360"/>
    </location>
</feature>
<feature type="domain" description="DNA-directed RNA polymerase N-terminal" evidence="11">
    <location>
        <begin position="391"/>
        <end position="709"/>
    </location>
</feature>
<dbReference type="InterPro" id="IPR037159">
    <property type="entry name" value="RNA_POL_N_sf"/>
</dbReference>
<evidence type="ECO:0000256" key="4">
    <source>
        <dbReference type="ARBA" id="ARBA00022679"/>
    </source>
</evidence>
<evidence type="ECO:0000256" key="5">
    <source>
        <dbReference type="ARBA" id="ARBA00022695"/>
    </source>
</evidence>
<feature type="region of interest" description="Disordered" evidence="9">
    <location>
        <begin position="1332"/>
        <end position="1391"/>
    </location>
</feature>
<feature type="transmembrane region" description="Helical" evidence="10">
    <location>
        <begin position="1637"/>
        <end position="1658"/>
    </location>
</feature>
<protein>
    <recommendedName>
        <fullName evidence="2">DNA-directed RNA polymerase</fullName>
        <ecNumber evidence="2">2.7.7.6</ecNumber>
    </recommendedName>
</protein>
<dbReference type="GO" id="GO:0001018">
    <property type="term" value="F:mitochondrial promoter sequence-specific DNA binding"/>
    <property type="evidence" value="ECO:0007669"/>
    <property type="project" value="TreeGrafter"/>
</dbReference>
<dbReference type="GO" id="GO:0006390">
    <property type="term" value="P:mitochondrial transcription"/>
    <property type="evidence" value="ECO:0007669"/>
    <property type="project" value="TreeGrafter"/>
</dbReference>
<feature type="transmembrane region" description="Helical" evidence="10">
    <location>
        <begin position="1489"/>
        <end position="1513"/>
    </location>
</feature>
<evidence type="ECO:0000256" key="7">
    <source>
        <dbReference type="ARBA" id="ARBA00023163"/>
    </source>
</evidence>
<dbReference type="PANTHER" id="PTHR10102">
    <property type="entry name" value="DNA-DIRECTED RNA POLYMERASE, MITOCHONDRIAL"/>
    <property type="match status" value="1"/>
</dbReference>
<proteinExistence type="inferred from homology"/>
<dbReference type="PROSITE" id="PS00489">
    <property type="entry name" value="RNA_POL_PHAGE_2"/>
    <property type="match status" value="1"/>
</dbReference>
<dbReference type="InterPro" id="IPR024075">
    <property type="entry name" value="DNA-dir_RNA_pol_helix_hairp_sf"/>
</dbReference>
<comment type="catalytic activity">
    <reaction evidence="8">
        <text>RNA(n) + a ribonucleoside 5'-triphosphate = RNA(n+1) + diphosphate</text>
        <dbReference type="Rhea" id="RHEA:21248"/>
        <dbReference type="Rhea" id="RHEA-COMP:14527"/>
        <dbReference type="Rhea" id="RHEA-COMP:17342"/>
        <dbReference type="ChEBI" id="CHEBI:33019"/>
        <dbReference type="ChEBI" id="CHEBI:61557"/>
        <dbReference type="ChEBI" id="CHEBI:140395"/>
        <dbReference type="EC" id="2.7.7.6"/>
    </reaction>
</comment>
<feature type="transmembrane region" description="Helical" evidence="10">
    <location>
        <begin position="1664"/>
        <end position="1688"/>
    </location>
</feature>
<comment type="similarity">
    <text evidence="1">Belongs to the phage and mitochondrial RNA polymerase family.</text>
</comment>
<evidence type="ECO:0000256" key="9">
    <source>
        <dbReference type="SAM" id="MobiDB-lite"/>
    </source>
</evidence>
<accession>A0A2T9ZGP1</accession>
<feature type="compositionally biased region" description="Basic and acidic residues" evidence="9">
    <location>
        <begin position="1378"/>
        <end position="1391"/>
    </location>
</feature>
<dbReference type="SUPFAM" id="SSF56672">
    <property type="entry name" value="DNA/RNA polymerases"/>
    <property type="match status" value="1"/>
</dbReference>
<keyword evidence="13" id="KW-1185">Reference proteome</keyword>
<keyword evidence="7" id="KW-0804">Transcription</keyword>
<feature type="transmembrane region" description="Helical" evidence="10">
    <location>
        <begin position="1567"/>
        <end position="1594"/>
    </location>
</feature>
<evidence type="ECO:0000259" key="11">
    <source>
        <dbReference type="SMART" id="SM01311"/>
    </source>
</evidence>
<keyword evidence="3" id="KW-0240">DNA-directed RNA polymerase</keyword>
<evidence type="ECO:0000256" key="6">
    <source>
        <dbReference type="ARBA" id="ARBA00022946"/>
    </source>
</evidence>
<dbReference type="GO" id="GO:0034245">
    <property type="term" value="C:mitochondrial DNA-directed RNA polymerase complex"/>
    <property type="evidence" value="ECO:0007669"/>
    <property type="project" value="TreeGrafter"/>
</dbReference>
<keyword evidence="10" id="KW-0472">Membrane</keyword>
<dbReference type="InterPro" id="IPR011990">
    <property type="entry name" value="TPR-like_helical_dom_sf"/>
</dbReference>
<evidence type="ECO:0000256" key="3">
    <source>
        <dbReference type="ARBA" id="ARBA00022478"/>
    </source>
</evidence>
<feature type="transmembrane region" description="Helical" evidence="10">
    <location>
        <begin position="1525"/>
        <end position="1547"/>
    </location>
</feature>
<comment type="caution">
    <text evidence="12">The sequence shown here is derived from an EMBL/GenBank/DDBJ whole genome shotgun (WGS) entry which is preliminary data.</text>
</comment>
<evidence type="ECO:0000256" key="10">
    <source>
        <dbReference type="SAM" id="Phobius"/>
    </source>
</evidence>
<dbReference type="InterPro" id="IPR029262">
    <property type="entry name" value="RPOL_N"/>
</dbReference>
<dbReference type="Gene3D" id="1.10.287.280">
    <property type="match status" value="1"/>
</dbReference>
<sequence>MSLAILSKARISGKGMTPSLALNSCSNFRLLALSQPFIRSKRLHFLYLNSVRAFNSTCKSHLNAKSLLLEPLSQAQTVKPEISHINERASMHEILKPEFVIFQDTVINESKFEDIKLEASLRDRISLLFACLSSGKIERARRMMQGMYSLYPEKMTQIVNVDIHNTIIKSFLESTPARPNDALGWYAKMQRDYKIKPDYNTFSILINGYIRLKLEGFVSVLLSEFQKLGYKLDSLVLSPYLTDSDFEYIKHITKGRFSNDPASISGAISNVFGLKEIEKESSLKSSSISNISSSSVSNDDKLYPESVDTFSNNIYKSVNIQQVGSSMLKKLTKSDGSDSILSDPNSSNEPSSNEELPLPESVKSKGEEVLGATILNNMLGSLNNSNLSNYEKQTLMEQKAFESELLRSEIISQKYSSLAIDKKTGFLKKYTSLWLPKMTYLIEQELKKYDSDLNSESSYLTFLRLLPPDKMATITIVSILKSSITSIIRDSRYKGSSFLMVSKVVTHISSTIKSEYDYSFLMKKENSHLLSRDLAVHKMSTSGKLFNLAVRKAQAKVERSLNKFDWVPRWPVASSVKLGSLLLSFFMEAAKLPETVIDPVTKKKTEIMTPVFEHNYMLKNGFQYGIVNISNAFARIISNSSLESFLSPRFLPMIVPPKPWLNYKDGGYLTYSSVCMRTDSKSDQYKYLVHSSNHDMLSTVLMGLDVLGLTKWSINKPVLKVALEIWNSGKNLAGIPPADIDVKEPKKPDEIASDPKEYRAWLYQTRKYKTEIANNHSQRCDVNYKITIARSFIDLPIYFPYNFDFRGRAYPIPPHFNNLGNDLCRGLMQFHDGKPLGKNGLKWLKIQLANAYGHDKYSHNDRIKFVDDNWENIIDSAKQPLKGNRWWLTSEDPWQTLAACIEVVNAVESKDPENFISTLHVHQDGTCNGLQHYAALGRDFAGAQKVNLLPSDKPQDIYSAVLDIVKEEIEKDYKNDVYQAVKLRGHVNRKVVKQTVMTNVYGVTFIGAKEQVLNRLKEIVDPKTSIPIFEDSELPKLAMYLAHKIFASLGVMFENARKIQDWLNFTARMISNSTPPDTLELRKTILEAKKKNAVSIKAIPERQSEQKLSELENSDVSEDTDHIALGVDLAAMGDVVDDPETAENKIDLESHDESETDKSKMLLFKKKNYLNTLLTSSMSSVTWTTPLGLTICQPYRKLASRNVKTSIQKIMTYDTDLPSPIDTSKQRNAFPPNFIHSLDASHMIMSAISCKKNGLTFSSVHDSYWTHACDVDVMNDILRAEFVKLHSMDIMPELKKEFETRYGNNLVPINILEDHRYPDLMKYYQELKEESARRKVSRQKATKKAKSSSKKGKNAKLEDPASLSKTEDSASSPNAENNHIEESSEENSERKSWKMEHLKGKLWVPIKFPELPPTGQLDIEQVNKRICLAVSVFTFASYLYLFIKDRKAVKRVTIRQGMTILVLNVVSSIFYIIVINGSPSSISCAINRYFIIATDLTTVFISTTVMLHLLLIFRFNLTNASRFEPYYYMFSASLGFLMPILIFTSVSGEEENQGNSCGFLYPMTRKAFIYLWVGYLMWVAIGSIMGVIFMVMIIQTISSKSARGSLHEDKIGIKGYFESVNLKYNSSISKKILLHSIWYPIIPIFASSFSLIYLNVAYFLDSKVIVFATIFYCIRGTEGVFITAAFFLDPIIKRSLIKNNFLFMGKKYDSDENIDLGWESEIIVDPESSKVREPSNSAELKISS</sequence>
<keyword evidence="10" id="KW-1133">Transmembrane helix</keyword>